<keyword evidence="2" id="KW-1185">Reference proteome</keyword>
<sequence>MPQLLVRGIEPHRMALISGALVEELAGICECGNDNFTIDCLATTSVFGGEKVPTYPFIEIGWFERGDQIRDRFAAALTKHVLSLGLSEVEVAFKVYQESAYYINGKSCSS</sequence>
<dbReference type="Proteomes" id="UP000812277">
    <property type="component" value="Unassembled WGS sequence"/>
</dbReference>
<protein>
    <submittedName>
        <fullName evidence="1">DUF1904 domain-containing protein</fullName>
    </submittedName>
</protein>
<evidence type="ECO:0000313" key="1">
    <source>
        <dbReference type="EMBL" id="MBW7474688.1"/>
    </source>
</evidence>
<organism evidence="1 2">
    <name type="scientific">Paenibacillus oenotherae</name>
    <dbReference type="NCBI Taxonomy" id="1435645"/>
    <lineage>
        <taxon>Bacteria</taxon>
        <taxon>Bacillati</taxon>
        <taxon>Bacillota</taxon>
        <taxon>Bacilli</taxon>
        <taxon>Bacillales</taxon>
        <taxon>Paenibacillaceae</taxon>
        <taxon>Paenibacillus</taxon>
    </lineage>
</organism>
<gene>
    <name evidence="1" type="ORF">K0T92_08015</name>
</gene>
<dbReference type="InterPro" id="IPR015017">
    <property type="entry name" value="DUF1904"/>
</dbReference>
<dbReference type="Gene3D" id="3.30.429.10">
    <property type="entry name" value="Macrophage Migration Inhibitory Factor"/>
    <property type="match status" value="1"/>
</dbReference>
<dbReference type="RefSeq" id="WP_219871937.1">
    <property type="nucleotide sequence ID" value="NZ_JAHZIJ010000004.1"/>
</dbReference>
<evidence type="ECO:0000313" key="2">
    <source>
        <dbReference type="Proteomes" id="UP000812277"/>
    </source>
</evidence>
<reference evidence="1 2" key="1">
    <citation type="submission" date="2021-07" db="EMBL/GenBank/DDBJ databases">
        <title>Paenibacillus radiodurans sp. nov., isolated from the southeastern edge of Tengger Desert.</title>
        <authorList>
            <person name="Zhang G."/>
        </authorList>
    </citation>
    <scope>NUCLEOTIDE SEQUENCE [LARGE SCALE GENOMIC DNA]</scope>
    <source>
        <strain evidence="1 2">DT7-4</strain>
    </source>
</reference>
<comment type="caution">
    <text evidence="1">The sequence shown here is derived from an EMBL/GenBank/DDBJ whole genome shotgun (WGS) entry which is preliminary data.</text>
</comment>
<dbReference type="SUPFAM" id="SSF55331">
    <property type="entry name" value="Tautomerase/MIF"/>
    <property type="match status" value="1"/>
</dbReference>
<dbReference type="InterPro" id="IPR014347">
    <property type="entry name" value="Tautomerase/MIF_sf"/>
</dbReference>
<accession>A0ABS7D4H0</accession>
<dbReference type="EMBL" id="JAHZIJ010000004">
    <property type="protein sequence ID" value="MBW7474688.1"/>
    <property type="molecule type" value="Genomic_DNA"/>
</dbReference>
<proteinExistence type="predicted"/>
<dbReference type="Pfam" id="PF08921">
    <property type="entry name" value="DUF1904"/>
    <property type="match status" value="1"/>
</dbReference>
<name>A0ABS7D4H0_9BACL</name>